<feature type="coiled-coil region" evidence="1">
    <location>
        <begin position="2430"/>
        <end position="2457"/>
    </location>
</feature>
<feature type="region of interest" description="Disordered" evidence="2">
    <location>
        <begin position="310"/>
        <end position="330"/>
    </location>
</feature>
<feature type="coiled-coil region" evidence="1">
    <location>
        <begin position="1698"/>
        <end position="1732"/>
    </location>
</feature>
<feature type="region of interest" description="Disordered" evidence="2">
    <location>
        <begin position="57"/>
        <end position="104"/>
    </location>
</feature>
<dbReference type="EMBL" id="GHES01042276">
    <property type="protein sequence ID" value="MPA72835.1"/>
    <property type="molecule type" value="Transcribed_RNA"/>
</dbReference>
<feature type="coiled-coil region" evidence="1">
    <location>
        <begin position="1434"/>
        <end position="1545"/>
    </location>
</feature>
<name>A0A5B7BVZ1_DAVIN</name>
<keyword evidence="1" id="KW-0175">Coiled coil</keyword>
<dbReference type="PANTHER" id="PTHR43939">
    <property type="entry name" value="COILED-COIL DOMAIN-CONTAINING PROTEIN 158"/>
    <property type="match status" value="1"/>
</dbReference>
<feature type="coiled-coil region" evidence="1">
    <location>
        <begin position="1142"/>
        <end position="1211"/>
    </location>
</feature>
<feature type="coiled-coil region" evidence="1">
    <location>
        <begin position="1814"/>
        <end position="1872"/>
    </location>
</feature>
<feature type="coiled-coil region" evidence="1">
    <location>
        <begin position="2031"/>
        <end position="2058"/>
    </location>
</feature>
<evidence type="ECO:0000256" key="2">
    <source>
        <dbReference type="SAM" id="MobiDB-lite"/>
    </source>
</evidence>
<gene>
    <name evidence="3" type="ORF">Din_042276</name>
</gene>
<feature type="region of interest" description="Disordered" evidence="2">
    <location>
        <begin position="587"/>
        <end position="623"/>
    </location>
</feature>
<evidence type="ECO:0000256" key="1">
    <source>
        <dbReference type="SAM" id="Coils"/>
    </source>
</evidence>
<proteinExistence type="predicted"/>
<dbReference type="PANTHER" id="PTHR43939:SF50">
    <property type="entry name" value="NUCLEOPORIN"/>
    <property type="match status" value="1"/>
</dbReference>
<accession>A0A5B7BVZ1</accession>
<protein>
    <submittedName>
        <fullName evidence="3">Putative GRIP and coiled-coil domain-containing protein 2 isoform X2</fullName>
    </submittedName>
</protein>
<dbReference type="SUPFAM" id="SSF57997">
    <property type="entry name" value="Tropomyosin"/>
    <property type="match status" value="1"/>
</dbReference>
<organism evidence="3">
    <name type="scientific">Davidia involucrata</name>
    <name type="common">Dove tree</name>
    <dbReference type="NCBI Taxonomy" id="16924"/>
    <lineage>
        <taxon>Eukaryota</taxon>
        <taxon>Viridiplantae</taxon>
        <taxon>Streptophyta</taxon>
        <taxon>Embryophyta</taxon>
        <taxon>Tracheophyta</taxon>
        <taxon>Spermatophyta</taxon>
        <taxon>Magnoliopsida</taxon>
        <taxon>eudicotyledons</taxon>
        <taxon>Gunneridae</taxon>
        <taxon>Pentapetalae</taxon>
        <taxon>asterids</taxon>
        <taxon>Cornales</taxon>
        <taxon>Nyssaceae</taxon>
        <taxon>Davidia</taxon>
    </lineage>
</organism>
<dbReference type="Gene3D" id="1.10.287.1490">
    <property type="match status" value="2"/>
</dbReference>
<reference evidence="3" key="1">
    <citation type="submission" date="2019-08" db="EMBL/GenBank/DDBJ databases">
        <title>Reference gene set and small RNA set construction with multiple tissues from Davidia involucrata Baill.</title>
        <authorList>
            <person name="Yang H."/>
            <person name="Zhou C."/>
            <person name="Li G."/>
            <person name="Wang J."/>
            <person name="Gao P."/>
            <person name="Wang M."/>
            <person name="Wang R."/>
            <person name="Zhao Y."/>
        </authorList>
    </citation>
    <scope>NUCLEOTIDE SEQUENCE</scope>
    <source>
        <tissue evidence="3">Mixed with DoveR01_LX</tissue>
    </source>
</reference>
<evidence type="ECO:0000313" key="3">
    <source>
        <dbReference type="EMBL" id="MPA72835.1"/>
    </source>
</evidence>
<sequence length="2591" mass="291191">MQESDCSGSKRADRSSGIEIEGYGCLALSGLGRSAETHAGTGPGVIGMKEAATCEAEQTSKLDNVSASGGADNEVEVEETNGHSVLPESDGSSAVGPEVREQQREHVVAASFDEEKSIPYMSGDYGSYCTEGVQADIQDKTIDTEGFLISKDSQERPLESKMVSLSSGADVSSISLSELAKVLRELDEDEFRFLFMSREASANAELRSTGCSNVTEYEFSDVLESLKEQLYLTNFAKYFFRMQLDEQSELQMQFDHQSYQLVDSISIANASLTDVGGRNESLVEELAQCRSELQAVACARQELQKQLHTAKAEVEESSGRADELHSKLERSQGDLSSLSAELVDCRDLVAALQVENENLNGSLTLVTEENKKLEEEKRELLTEVAECKGSLKLLQVQNVNLNGSLALLTEERRKFEEEKENVVCENQKLLTDVGNCKVLVEGLQVENANLNGILTSVTEERKKLGEEKEYFVHETKKLSTELTDSKGLVDALQVEIDNLNGSLTSVMEERNKLWEEKEHFVSENEKLLAELADCKGLVAGLQVEHSKVVGDLKEATLRLEQLTEGNVFLNSSLDMHKPKMIESDARKVELSSQSGEAVNQVEGSDVPSRGQESATDNDESYRIPAKGESELFHSVLQKPLSDDLADWSSVKQLKLDAYDDSFGFVVLKGHLEEVEKIMQKLEKAIERMHSHTASLSQSSGKVVTPGVSKLIQAFESKAHLDDHEVEEVASTENQSLADPFMLGKEQTENLRAVLKEFGLEAENTSKLFKGERDGRILANVAFRELNVTYEALKEHSNNLEAGNIELVVLYEIIKQHVCDTEAKKGELLVLCEALRQHDIILKAENSELGQKQGTYQSKIIELQRQLDEIHLSSEEMASSIYNQVENLHKEVVEGASILDQEWNSIAAQVVQTVGKLDASIGSLFSSTPSTGSHDGQDIGTRVAASVDAATKVIEDLQEKLKATNTDHEAMCSSYKKMTQKFNKLHGKNELAIDVLHKIYGNLRKLLNDSCGYEEQREIKIQNEELLDPLHLSYYDTAMEQLGKFLGERLQLESLNNKLNSELMDRAKEIEELNERCLDLDAILKLFEDVEDAAKLEDTEIDSDKPMSRRLESLISFLVKKYKEADEQVSLSREKFGSKEMELQELKGQIDQISFVVVEHENEILILKESLRQTEENLVIVRTELQEKVTELEQSEQRVSSLREKLSIAVSKGKGLIVQRDSLKQSLAETSSELVKCSQELQLKDARLHEVETTLKTYSEAGDRVEALESELSYIRNSATALRESFLLKDSVLQRIEEILEDLELPEQFHSRDIIEKVDWLARSVTGNALPLTDWDQKSSVGGGSYSDAGFVVMDPWKEDVQPNLNSGDDLRRKYEELQSKFYGLAEQNEMLEQSLMERNNLVQRWEEILDRINMPSQLRSMEPEKRIEWLGSALSEAHQQSNSLQQKIDNLETLCGSLTSDLEESQTKISDLEVALQAVIHEKEHFSENLEILTRDYDKVSENTVKVQFENEKLQNEVTVLQENMVGAEEHIRSIEGEIRRMQNLVIDVLQDPATEYVVSGDSSTECLERLLSKLIDKYMTIPLRNSVIGDAFDEHVTEKADATHDKNRIGDSRDVEEKDVAVLKKELEDALGDLMYVKEERDRYMQDSQSWAHEVEALGVKTQELQELLSLEEQKSASVREKLNVAVRKGKSLVQQRDSLRQTIEEVNTELELLKSEISFRENTLSEYEQKIKDLSTYPERVEALESESLFLRNRLAETEYSLQGKGHTLSMILNILGNIDVGFAFNINDPVEKLEQIGKLCCDLHAAVASSEQDLRKSKRAAELLLAELNEVQERNDGLQEELAKAASELSELSKERDSAEAAKSEALSRLEKLSAVHSEERNSQFAELMVLKSGVDQLTKGLFDINNLLGDVLSKDLDVLHNLEASMKSCLKLGDAPNMVGLPLDVIIPTNSEKKENFLATDLLLDTRMQEHFDESLVIETCSLVGRQLQDFTAHIGALKEKLHKHLISIHEEAKCLSELVGIVRRDVKSLKESLESMKENISQLKCNEKEKDTEIVVMRRSISLLYEACTSSIMEIENWKVQLVGNGLATADLGINLESSTSVDGGNLFSRQTLLSSEECIRTMADRLVSVVKDSVCMEAEIVEGGQKEMKSTISNLQKELREKDIHKERICVELVSQIKEAEAAARSSLQDLQSATAQVHDLERKVELMEEEHNMLEQRVKELQDGEASLKDLQERVRSLTDVLAAKEQEIEALMQALDVEETQMEDLINKIAELEKVVQQKNLDLENLEASRGKAMKKLSITVSKFDELHHLSASLLSEVEKLQSQLQERDAEISFLRQEVTRCTNDALVASQMSNKRNSDEIHDLLTWVNAVISRVQVHDVHFDDKKNNQLHEFKEVLQKQIISIISELEDLRVVAQNRDTLLQAERSRVEELLRKEEFLENSLHEKESQLTMLRGVGDSGQATSTTSEIMEVEPVINKWAAPGTSIAPQVRSLRKVNNDQVAIAIDMDPGSGSRLEDEDDDKAHGFKSLTTSRIVPRFTRPVTDMIDGLWVSCDRALMRQPALRLGVIIYWAVLHALLATFVV</sequence>
<feature type="coiled-coil region" evidence="1">
    <location>
        <begin position="2183"/>
        <end position="2346"/>
    </location>
</feature>
<feature type="compositionally biased region" description="Polar residues" evidence="2">
    <location>
        <begin position="57"/>
        <end position="67"/>
    </location>
</feature>